<evidence type="ECO:0000256" key="1">
    <source>
        <dbReference type="SAM" id="MobiDB-lite"/>
    </source>
</evidence>
<dbReference type="Proteomes" id="UP000521868">
    <property type="component" value="Unassembled WGS sequence"/>
</dbReference>
<feature type="compositionally biased region" description="Basic and acidic residues" evidence="1">
    <location>
        <begin position="23"/>
        <end position="49"/>
    </location>
</feature>
<proteinExistence type="predicted"/>
<dbReference type="EMBL" id="VTOX01000006">
    <property type="protein sequence ID" value="NKE67369.1"/>
    <property type="molecule type" value="Genomic_DNA"/>
</dbReference>
<name>A0A7X6DHQ9_9BURK</name>
<reference evidence="2 3" key="1">
    <citation type="journal article" date="2020" name="Nature">
        <title>Bacterial chemolithoautotrophy via manganese oxidation.</title>
        <authorList>
            <person name="Yu H."/>
            <person name="Leadbetter J.R."/>
        </authorList>
    </citation>
    <scope>NUCLEOTIDE SEQUENCE [LARGE SCALE GENOMIC DNA]</scope>
    <source>
        <strain evidence="2 3">RBP-1</strain>
    </source>
</reference>
<accession>A0A7X6DHQ9</accession>
<organism evidence="2 3">
    <name type="scientific">Ramlibacter lithotrophicus</name>
    <dbReference type="NCBI Taxonomy" id="2606681"/>
    <lineage>
        <taxon>Bacteria</taxon>
        <taxon>Pseudomonadati</taxon>
        <taxon>Pseudomonadota</taxon>
        <taxon>Betaproteobacteria</taxon>
        <taxon>Burkholderiales</taxon>
        <taxon>Comamonadaceae</taxon>
        <taxon>Ramlibacter</taxon>
    </lineage>
</organism>
<sequence>MTTPKPQPPEAADEQQRQSPPGNEDRGTNEVEHEPDPSADHKPDGEQRYVKRSPYTTGNY</sequence>
<dbReference type="AlphaFoldDB" id="A0A7X6DHQ9"/>
<comment type="caution">
    <text evidence="2">The sequence shown here is derived from an EMBL/GenBank/DDBJ whole genome shotgun (WGS) entry which is preliminary data.</text>
</comment>
<evidence type="ECO:0000313" key="2">
    <source>
        <dbReference type="EMBL" id="NKE67369.1"/>
    </source>
</evidence>
<keyword evidence="3" id="KW-1185">Reference proteome</keyword>
<feature type="region of interest" description="Disordered" evidence="1">
    <location>
        <begin position="1"/>
        <end position="60"/>
    </location>
</feature>
<dbReference type="RefSeq" id="WP_168108500.1">
    <property type="nucleotide sequence ID" value="NZ_VTOX01000006.1"/>
</dbReference>
<evidence type="ECO:0000313" key="3">
    <source>
        <dbReference type="Proteomes" id="UP000521868"/>
    </source>
</evidence>
<protein>
    <submittedName>
        <fullName evidence="2">Uncharacterized protein</fullName>
    </submittedName>
</protein>
<gene>
    <name evidence="2" type="ORF">RAMLITH_16220</name>
</gene>